<evidence type="ECO:0000313" key="2">
    <source>
        <dbReference type="Proteomes" id="UP001165289"/>
    </source>
</evidence>
<protein>
    <submittedName>
        <fullName evidence="1">Ankyrin repeat and SOCS box protein 8-like</fullName>
    </submittedName>
</protein>
<comment type="caution">
    <text evidence="1">The sequence shown here is derived from an EMBL/GenBank/DDBJ whole genome shotgun (WGS) entry which is preliminary data.</text>
</comment>
<dbReference type="Proteomes" id="UP001165289">
    <property type="component" value="Unassembled WGS sequence"/>
</dbReference>
<accession>A0AAV7JR81</accession>
<dbReference type="AlphaFoldDB" id="A0AAV7JR81"/>
<sequence length="338" mass="39036">MAWRLYPPIISLVLNSSTSLRKVEEELKKDNSDINTVDTTSRTALHYCILQEQGTVKSTAYELETIMDDSNKGDCRAARDMAAVQWLRLRNASMDEINAWPRRLAIAYLLLSNGANPNVKDYGGWSILRACVQKGDLLLIQILIHFGADTSCASLTEIAYNRGNILCSVYIDKHSLSLKAQCRGTLRLNGYDHKKLFEMFLPSPMKLFLNYNVLFPGYVKKLIPIRTFTDQDIITNRVRYNDVMSFIESHATEEFYINNIVCESSASLKQDLVMIMHKLYNEDCFKELTYEEPPLRKPRYSMEQVPVERMKKLGLYRDKNLKEQKNNNKTGLCKKQRF</sequence>
<dbReference type="InterPro" id="IPR036770">
    <property type="entry name" value="Ankyrin_rpt-contain_sf"/>
</dbReference>
<dbReference type="SUPFAM" id="SSF48403">
    <property type="entry name" value="Ankyrin repeat"/>
    <property type="match status" value="1"/>
</dbReference>
<dbReference type="Gene3D" id="1.25.40.20">
    <property type="entry name" value="Ankyrin repeat-containing domain"/>
    <property type="match status" value="1"/>
</dbReference>
<keyword evidence="2" id="KW-1185">Reference proteome</keyword>
<proteinExistence type="predicted"/>
<organism evidence="1 2">
    <name type="scientific">Oopsacas minuta</name>
    <dbReference type="NCBI Taxonomy" id="111878"/>
    <lineage>
        <taxon>Eukaryota</taxon>
        <taxon>Metazoa</taxon>
        <taxon>Porifera</taxon>
        <taxon>Hexactinellida</taxon>
        <taxon>Hexasterophora</taxon>
        <taxon>Lyssacinosida</taxon>
        <taxon>Leucopsacidae</taxon>
        <taxon>Oopsacas</taxon>
    </lineage>
</organism>
<dbReference type="EMBL" id="JAKMXF010000309">
    <property type="protein sequence ID" value="KAI6650950.1"/>
    <property type="molecule type" value="Genomic_DNA"/>
</dbReference>
<gene>
    <name evidence="1" type="ORF">LOD99_5790</name>
</gene>
<name>A0AAV7JR81_9METZ</name>
<evidence type="ECO:0000313" key="1">
    <source>
        <dbReference type="EMBL" id="KAI6650950.1"/>
    </source>
</evidence>
<reference evidence="1 2" key="1">
    <citation type="journal article" date="2023" name="BMC Biol.">
        <title>The compact genome of the sponge Oopsacas minuta (Hexactinellida) is lacking key metazoan core genes.</title>
        <authorList>
            <person name="Santini S."/>
            <person name="Schenkelaars Q."/>
            <person name="Jourda C."/>
            <person name="Duchesne M."/>
            <person name="Belahbib H."/>
            <person name="Rocher C."/>
            <person name="Selva M."/>
            <person name="Riesgo A."/>
            <person name="Vervoort M."/>
            <person name="Leys S.P."/>
            <person name="Kodjabachian L."/>
            <person name="Le Bivic A."/>
            <person name="Borchiellini C."/>
            <person name="Claverie J.M."/>
            <person name="Renard E."/>
        </authorList>
    </citation>
    <scope>NUCLEOTIDE SEQUENCE [LARGE SCALE GENOMIC DNA]</scope>
    <source>
        <strain evidence="1">SPO-2</strain>
    </source>
</reference>